<dbReference type="EMBL" id="BOOP01000048">
    <property type="protein sequence ID" value="GII42886.1"/>
    <property type="molecule type" value="Genomic_DNA"/>
</dbReference>
<reference evidence="1 2" key="1">
    <citation type="submission" date="2021-01" db="EMBL/GenBank/DDBJ databases">
        <title>Whole genome shotgun sequence of Planotetraspora phitsanulokensis NBRC 104273.</title>
        <authorList>
            <person name="Komaki H."/>
            <person name="Tamura T."/>
        </authorList>
    </citation>
    <scope>NUCLEOTIDE SEQUENCE [LARGE SCALE GENOMIC DNA]</scope>
    <source>
        <strain evidence="1 2">NBRC 104273</strain>
    </source>
</reference>
<evidence type="ECO:0000313" key="2">
    <source>
        <dbReference type="Proteomes" id="UP000622547"/>
    </source>
</evidence>
<keyword evidence="2" id="KW-1185">Reference proteome</keyword>
<protein>
    <submittedName>
        <fullName evidence="1">Uncharacterized protein</fullName>
    </submittedName>
</protein>
<evidence type="ECO:0000313" key="1">
    <source>
        <dbReference type="EMBL" id="GII42886.1"/>
    </source>
</evidence>
<dbReference type="AlphaFoldDB" id="A0A8J3UGJ0"/>
<gene>
    <name evidence="1" type="ORF">Pph01_78890</name>
</gene>
<organism evidence="1 2">
    <name type="scientific">Planotetraspora phitsanulokensis</name>
    <dbReference type="NCBI Taxonomy" id="575192"/>
    <lineage>
        <taxon>Bacteria</taxon>
        <taxon>Bacillati</taxon>
        <taxon>Actinomycetota</taxon>
        <taxon>Actinomycetes</taxon>
        <taxon>Streptosporangiales</taxon>
        <taxon>Streptosporangiaceae</taxon>
        <taxon>Planotetraspora</taxon>
    </lineage>
</organism>
<proteinExistence type="predicted"/>
<dbReference type="RefSeq" id="WP_204078299.1">
    <property type="nucleotide sequence ID" value="NZ_BOOP01000048.1"/>
</dbReference>
<accession>A0A8J3UGJ0</accession>
<sequence>MLDRAPLYKTPNPDLAQDLGYAFAAISPDGGRNVYVIGANCIDCDGTYDPYYRTGVPCIWARGHAAITAANWGGHVQRIPITDLPQQLRP</sequence>
<dbReference type="Proteomes" id="UP000622547">
    <property type="component" value="Unassembled WGS sequence"/>
</dbReference>
<comment type="caution">
    <text evidence="1">The sequence shown here is derived from an EMBL/GenBank/DDBJ whole genome shotgun (WGS) entry which is preliminary data.</text>
</comment>
<name>A0A8J3UGJ0_9ACTN</name>